<name>A0A845BKM0_9PROT</name>
<feature type="transmembrane region" description="Helical" evidence="8">
    <location>
        <begin position="121"/>
        <end position="141"/>
    </location>
</feature>
<keyword evidence="10" id="KW-1185">Reference proteome</keyword>
<evidence type="ECO:0000256" key="4">
    <source>
        <dbReference type="ARBA" id="ARBA00022519"/>
    </source>
</evidence>
<dbReference type="Proteomes" id="UP000460715">
    <property type="component" value="Unassembled WGS sequence"/>
</dbReference>
<evidence type="ECO:0000256" key="2">
    <source>
        <dbReference type="ARBA" id="ARBA00022448"/>
    </source>
</evidence>
<evidence type="ECO:0000256" key="8">
    <source>
        <dbReference type="SAM" id="Phobius"/>
    </source>
</evidence>
<dbReference type="CDD" id="cd06579">
    <property type="entry name" value="TM_PBP1_transp_AraH_like"/>
    <property type="match status" value="1"/>
</dbReference>
<keyword evidence="7 8" id="KW-0472">Membrane</keyword>
<accession>A0A845BKM0</accession>
<evidence type="ECO:0000313" key="9">
    <source>
        <dbReference type="EMBL" id="MXP65817.1"/>
    </source>
</evidence>
<dbReference type="PANTHER" id="PTHR32196">
    <property type="entry name" value="ABC TRANSPORTER PERMEASE PROTEIN YPHD-RELATED-RELATED"/>
    <property type="match status" value="1"/>
</dbReference>
<keyword evidence="6 8" id="KW-1133">Transmembrane helix</keyword>
<keyword evidence="3" id="KW-1003">Cell membrane</keyword>
<feature type="transmembrane region" description="Helical" evidence="8">
    <location>
        <begin position="254"/>
        <end position="273"/>
    </location>
</feature>
<keyword evidence="2" id="KW-0813">Transport</keyword>
<dbReference type="Pfam" id="PF02653">
    <property type="entry name" value="BPD_transp_2"/>
    <property type="match status" value="1"/>
</dbReference>
<feature type="transmembrane region" description="Helical" evidence="8">
    <location>
        <begin position="12"/>
        <end position="34"/>
    </location>
</feature>
<evidence type="ECO:0000256" key="3">
    <source>
        <dbReference type="ARBA" id="ARBA00022475"/>
    </source>
</evidence>
<evidence type="ECO:0000256" key="6">
    <source>
        <dbReference type="ARBA" id="ARBA00022989"/>
    </source>
</evidence>
<dbReference type="EMBL" id="SNVJ01000028">
    <property type="protein sequence ID" value="MXP65817.1"/>
    <property type="molecule type" value="Genomic_DNA"/>
</dbReference>
<dbReference type="OrthoDB" id="5503349at2"/>
<feature type="transmembrane region" description="Helical" evidence="8">
    <location>
        <begin position="225"/>
        <end position="248"/>
    </location>
</feature>
<comment type="caution">
    <text evidence="9">The sequence shown here is derived from an EMBL/GenBank/DDBJ whole genome shotgun (WGS) entry which is preliminary data.</text>
</comment>
<feature type="transmembrane region" description="Helical" evidence="8">
    <location>
        <begin position="280"/>
        <end position="299"/>
    </location>
</feature>
<protein>
    <submittedName>
        <fullName evidence="9">ABC transporter permease</fullName>
    </submittedName>
</protein>
<reference evidence="9 10" key="1">
    <citation type="submission" date="2019-03" db="EMBL/GenBank/DDBJ databases">
        <title>Roseomonas sp. a novel Roseomonas species isolated from Sea whip Gorgonian.</title>
        <authorList>
            <person name="Li F."/>
            <person name="Pan X."/>
            <person name="Huang S."/>
            <person name="Li Z."/>
            <person name="Meng B."/>
        </authorList>
    </citation>
    <scope>NUCLEOTIDE SEQUENCE [LARGE SCALE GENOMIC DNA]</scope>
    <source>
        <strain evidence="9 10">M0104</strain>
    </source>
</reference>
<organism evidence="9 10">
    <name type="scientific">Teichococcus coralli</name>
    <dbReference type="NCBI Taxonomy" id="2545983"/>
    <lineage>
        <taxon>Bacteria</taxon>
        <taxon>Pseudomonadati</taxon>
        <taxon>Pseudomonadota</taxon>
        <taxon>Alphaproteobacteria</taxon>
        <taxon>Acetobacterales</taxon>
        <taxon>Roseomonadaceae</taxon>
        <taxon>Roseomonas</taxon>
    </lineage>
</organism>
<feature type="transmembrane region" description="Helical" evidence="8">
    <location>
        <begin position="305"/>
        <end position="323"/>
    </location>
</feature>
<evidence type="ECO:0000256" key="1">
    <source>
        <dbReference type="ARBA" id="ARBA00004651"/>
    </source>
</evidence>
<evidence type="ECO:0000256" key="7">
    <source>
        <dbReference type="ARBA" id="ARBA00023136"/>
    </source>
</evidence>
<keyword evidence="4" id="KW-0997">Cell inner membrane</keyword>
<keyword evidence="5 8" id="KW-0812">Transmembrane</keyword>
<dbReference type="RefSeq" id="WP_160939224.1">
    <property type="nucleotide sequence ID" value="NZ_SNVJ01000028.1"/>
</dbReference>
<dbReference type="GO" id="GO:0022857">
    <property type="term" value="F:transmembrane transporter activity"/>
    <property type="evidence" value="ECO:0007669"/>
    <property type="project" value="InterPro"/>
</dbReference>
<feature type="transmembrane region" description="Helical" evidence="8">
    <location>
        <begin position="94"/>
        <end position="114"/>
    </location>
</feature>
<comment type="subcellular location">
    <subcellularLocation>
        <location evidence="1">Cell membrane</location>
        <topology evidence="1">Multi-pass membrane protein</topology>
    </subcellularLocation>
</comment>
<dbReference type="PANTHER" id="PTHR32196:SF21">
    <property type="entry name" value="ABC TRANSPORTER PERMEASE PROTEIN YPHD-RELATED"/>
    <property type="match status" value="1"/>
</dbReference>
<feature type="transmembrane region" description="Helical" evidence="8">
    <location>
        <begin position="173"/>
        <end position="194"/>
    </location>
</feature>
<sequence length="330" mass="34646">MSGLANALRRHPELMVAAVLVLAVVVIGAVNPVFWQPSNIFSLLRASVISGILALAVLLVMLSGGIDVSFPAFAIAAMYLTVKAMIAWGFDGVVLPFLMASGIGLCLGLVNAVFVHYFRMIPLIVTLGTGTAVRGFILGAVGTSQINIGQMPPDLIDFARTELFAVARPDGSMAGLSAMVLVFAVIALLVHLMLRHTMMGRSIYALGGGEEAARRVGFNVRRTTFFIYGLAGALAGFAGLLHGAMIWTANPRDMVGMELDVIAAVVLGGASIFGGRGTVIGAVLGVLTFVVITNSLIILGVDTTWQRIVVGLIVIAATAVTAWRDRKRLA</sequence>
<feature type="transmembrane region" description="Helical" evidence="8">
    <location>
        <begin position="68"/>
        <end position="88"/>
    </location>
</feature>
<proteinExistence type="predicted"/>
<feature type="transmembrane region" description="Helical" evidence="8">
    <location>
        <begin position="40"/>
        <end position="61"/>
    </location>
</feature>
<dbReference type="InterPro" id="IPR001851">
    <property type="entry name" value="ABC_transp_permease"/>
</dbReference>
<evidence type="ECO:0000256" key="5">
    <source>
        <dbReference type="ARBA" id="ARBA00022692"/>
    </source>
</evidence>
<gene>
    <name evidence="9" type="ORF">E0493_20925</name>
</gene>
<dbReference type="GO" id="GO:0005886">
    <property type="term" value="C:plasma membrane"/>
    <property type="evidence" value="ECO:0007669"/>
    <property type="project" value="UniProtKB-SubCell"/>
</dbReference>
<dbReference type="AlphaFoldDB" id="A0A845BKM0"/>
<evidence type="ECO:0000313" key="10">
    <source>
        <dbReference type="Proteomes" id="UP000460715"/>
    </source>
</evidence>